<comment type="caution">
    <text evidence="12">The sequence shown here is derived from an EMBL/GenBank/DDBJ whole genome shotgun (WGS) entry which is preliminary data.</text>
</comment>
<dbReference type="OrthoDB" id="9760839at2"/>
<dbReference type="PANTHER" id="PTHR24421">
    <property type="entry name" value="NITRATE/NITRITE SENSOR PROTEIN NARX-RELATED"/>
    <property type="match status" value="1"/>
</dbReference>
<dbReference type="InterPro" id="IPR036890">
    <property type="entry name" value="HATPase_C_sf"/>
</dbReference>
<dbReference type="InterPro" id="IPR005467">
    <property type="entry name" value="His_kinase_dom"/>
</dbReference>
<reference evidence="13" key="1">
    <citation type="submission" date="2018-05" db="EMBL/GenBank/DDBJ databases">
        <authorList>
            <person name="Nie L."/>
        </authorList>
    </citation>
    <scope>NUCLEOTIDE SEQUENCE [LARGE SCALE GENOMIC DNA]</scope>
    <source>
        <strain evidence="13">NL</strain>
    </source>
</reference>
<evidence type="ECO:0000256" key="7">
    <source>
        <dbReference type="ARBA" id="ARBA00022840"/>
    </source>
</evidence>
<feature type="transmembrane region" description="Helical" evidence="10">
    <location>
        <begin position="6"/>
        <end position="27"/>
    </location>
</feature>
<keyword evidence="10" id="KW-0472">Membrane</keyword>
<evidence type="ECO:0000256" key="1">
    <source>
        <dbReference type="ARBA" id="ARBA00000085"/>
    </source>
</evidence>
<dbReference type="Proteomes" id="UP000248553">
    <property type="component" value="Unassembled WGS sequence"/>
</dbReference>
<dbReference type="RefSeq" id="WP_111478826.1">
    <property type="nucleotide sequence ID" value="NZ_QHKM01000004.1"/>
</dbReference>
<evidence type="ECO:0000313" key="12">
    <source>
        <dbReference type="EMBL" id="RAK65916.1"/>
    </source>
</evidence>
<dbReference type="AlphaFoldDB" id="A0A328BIW9"/>
<dbReference type="GO" id="GO:0016020">
    <property type="term" value="C:membrane"/>
    <property type="evidence" value="ECO:0007669"/>
    <property type="project" value="InterPro"/>
</dbReference>
<dbReference type="InterPro" id="IPR050482">
    <property type="entry name" value="Sensor_HK_TwoCompSys"/>
</dbReference>
<dbReference type="Gene3D" id="1.20.5.1930">
    <property type="match status" value="1"/>
</dbReference>
<keyword evidence="5" id="KW-0547">Nucleotide-binding</keyword>
<gene>
    <name evidence="12" type="ORF">DLM85_14495</name>
</gene>
<evidence type="ECO:0000256" key="4">
    <source>
        <dbReference type="ARBA" id="ARBA00022679"/>
    </source>
</evidence>
<keyword evidence="4" id="KW-0808">Transferase</keyword>
<evidence type="ECO:0000256" key="5">
    <source>
        <dbReference type="ARBA" id="ARBA00022741"/>
    </source>
</evidence>
<evidence type="ECO:0000313" key="13">
    <source>
        <dbReference type="Proteomes" id="UP000248553"/>
    </source>
</evidence>
<keyword evidence="9" id="KW-0175">Coiled coil</keyword>
<dbReference type="CDD" id="cd16917">
    <property type="entry name" value="HATPase_UhpB-NarQ-NarX-like"/>
    <property type="match status" value="1"/>
</dbReference>
<keyword evidence="3" id="KW-0597">Phosphoprotein</keyword>
<keyword evidence="10" id="KW-1133">Transmembrane helix</keyword>
<feature type="domain" description="Histidine kinase" evidence="11">
    <location>
        <begin position="162"/>
        <end position="257"/>
    </location>
</feature>
<dbReference type="GO" id="GO:0000155">
    <property type="term" value="F:phosphorelay sensor kinase activity"/>
    <property type="evidence" value="ECO:0007669"/>
    <property type="project" value="InterPro"/>
</dbReference>
<dbReference type="SUPFAM" id="SSF55874">
    <property type="entry name" value="ATPase domain of HSP90 chaperone/DNA topoisomerase II/histidine kinase"/>
    <property type="match status" value="1"/>
</dbReference>
<dbReference type="InterPro" id="IPR003594">
    <property type="entry name" value="HATPase_dom"/>
</dbReference>
<feature type="coiled-coil region" evidence="9">
    <location>
        <begin position="30"/>
        <end position="62"/>
    </location>
</feature>
<dbReference type="SMART" id="SM00387">
    <property type="entry name" value="HATPase_c"/>
    <property type="match status" value="1"/>
</dbReference>
<dbReference type="Pfam" id="PF02518">
    <property type="entry name" value="HATPase_c"/>
    <property type="match status" value="1"/>
</dbReference>
<dbReference type="GO" id="GO:0005524">
    <property type="term" value="F:ATP binding"/>
    <property type="evidence" value="ECO:0007669"/>
    <property type="project" value="UniProtKB-KW"/>
</dbReference>
<dbReference type="PROSITE" id="PS50109">
    <property type="entry name" value="HIS_KIN"/>
    <property type="match status" value="1"/>
</dbReference>
<evidence type="ECO:0000256" key="9">
    <source>
        <dbReference type="SAM" id="Coils"/>
    </source>
</evidence>
<dbReference type="EC" id="2.7.13.3" evidence="2"/>
<evidence type="ECO:0000259" key="11">
    <source>
        <dbReference type="PROSITE" id="PS50109"/>
    </source>
</evidence>
<accession>A0A328BIW9</accession>
<evidence type="ECO:0000256" key="3">
    <source>
        <dbReference type="ARBA" id="ARBA00022553"/>
    </source>
</evidence>
<dbReference type="InterPro" id="IPR011712">
    <property type="entry name" value="Sig_transdc_His_kin_sub3_dim/P"/>
</dbReference>
<evidence type="ECO:0000256" key="2">
    <source>
        <dbReference type="ARBA" id="ARBA00012438"/>
    </source>
</evidence>
<comment type="catalytic activity">
    <reaction evidence="1">
        <text>ATP + protein L-histidine = ADP + protein N-phospho-L-histidine.</text>
        <dbReference type="EC" id="2.7.13.3"/>
    </reaction>
</comment>
<dbReference type="PANTHER" id="PTHR24421:SF10">
    <property type="entry name" value="NITRATE_NITRITE SENSOR PROTEIN NARQ"/>
    <property type="match status" value="1"/>
</dbReference>
<keyword evidence="6 12" id="KW-0418">Kinase</keyword>
<name>A0A328BIW9_9BACT</name>
<proteinExistence type="predicted"/>
<evidence type="ECO:0000256" key="10">
    <source>
        <dbReference type="SAM" id="Phobius"/>
    </source>
</evidence>
<dbReference type="Gene3D" id="3.30.565.10">
    <property type="entry name" value="Histidine kinase-like ATPase, C-terminal domain"/>
    <property type="match status" value="1"/>
</dbReference>
<sequence>MNSLLMSLMLVTPVLLILALGIVGFVLRYQRRLLQQQEELRREREYAQAQALEAALLAQEEERRRIAGDLHDAVGTMLSIVKLHLSGLPESATTVEMTAMLDQAISEVRRISRNLLPAVLQKFGLAFAVEALGRAVPEGGPRVLIQQLGEPRRLPPHHELAVYRVVQELLGNGLKHAQARQITVRLEYGDHRLAIEYADDGVGYNHAAIEAMATPDTRTGLGLTNLRSRVAVLRGVLRHESAPGAGTRVWISFPAAYLPSLHTTPAAAAPLSVSLTS</sequence>
<organism evidence="12 13">
    <name type="scientific">Hymenobacter edaphi</name>
    <dbReference type="NCBI Taxonomy" id="2211146"/>
    <lineage>
        <taxon>Bacteria</taxon>
        <taxon>Pseudomonadati</taxon>
        <taxon>Bacteroidota</taxon>
        <taxon>Cytophagia</taxon>
        <taxon>Cytophagales</taxon>
        <taxon>Hymenobacteraceae</taxon>
        <taxon>Hymenobacter</taxon>
    </lineage>
</organism>
<dbReference type="EMBL" id="QHKM01000004">
    <property type="protein sequence ID" value="RAK65916.1"/>
    <property type="molecule type" value="Genomic_DNA"/>
</dbReference>
<dbReference type="GO" id="GO:0046983">
    <property type="term" value="F:protein dimerization activity"/>
    <property type="evidence" value="ECO:0007669"/>
    <property type="project" value="InterPro"/>
</dbReference>
<keyword evidence="8" id="KW-0902">Two-component regulatory system</keyword>
<evidence type="ECO:0000256" key="6">
    <source>
        <dbReference type="ARBA" id="ARBA00022777"/>
    </source>
</evidence>
<protein>
    <recommendedName>
        <fullName evidence="2">histidine kinase</fullName>
        <ecNumber evidence="2">2.7.13.3</ecNumber>
    </recommendedName>
</protein>
<keyword evidence="10" id="KW-0812">Transmembrane</keyword>
<evidence type="ECO:0000256" key="8">
    <source>
        <dbReference type="ARBA" id="ARBA00023012"/>
    </source>
</evidence>
<dbReference type="Pfam" id="PF07730">
    <property type="entry name" value="HisKA_3"/>
    <property type="match status" value="1"/>
</dbReference>
<keyword evidence="13" id="KW-1185">Reference proteome</keyword>
<keyword evidence="7" id="KW-0067">ATP-binding</keyword>